<gene>
    <name evidence="6" type="ORF">J8TS2_23120</name>
</gene>
<dbReference type="InterPro" id="IPR003593">
    <property type="entry name" value="AAA+_ATPase"/>
</dbReference>
<evidence type="ECO:0000313" key="6">
    <source>
        <dbReference type="EMBL" id="GIN57993.1"/>
    </source>
</evidence>
<dbReference type="GO" id="GO:0005524">
    <property type="term" value="F:ATP binding"/>
    <property type="evidence" value="ECO:0007669"/>
    <property type="project" value="UniProtKB-KW"/>
</dbReference>
<dbReference type="RefSeq" id="WP_246516843.1">
    <property type="nucleotide sequence ID" value="NZ_BORB01000017.1"/>
</dbReference>
<evidence type="ECO:0000256" key="2">
    <source>
        <dbReference type="ARBA" id="ARBA00022448"/>
    </source>
</evidence>
<dbReference type="EMBL" id="BORB01000017">
    <property type="protein sequence ID" value="GIN57993.1"/>
    <property type="molecule type" value="Genomic_DNA"/>
</dbReference>
<dbReference type="PANTHER" id="PTHR43335:SF2">
    <property type="entry name" value="ABC TRANSPORTER, ATP-BINDING PROTEIN"/>
    <property type="match status" value="1"/>
</dbReference>
<keyword evidence="2" id="KW-0813">Transport</keyword>
<comment type="similarity">
    <text evidence="1">Belongs to the ABC transporter superfamily.</text>
</comment>
<keyword evidence="4 6" id="KW-0067">ATP-binding</keyword>
<protein>
    <submittedName>
        <fullName evidence="6">ABC transporter ATP-binding protein</fullName>
    </submittedName>
</protein>
<dbReference type="InterPro" id="IPR003439">
    <property type="entry name" value="ABC_transporter-like_ATP-bd"/>
</dbReference>
<keyword evidence="3" id="KW-0547">Nucleotide-binding</keyword>
<dbReference type="Proteomes" id="UP000679950">
    <property type="component" value="Unassembled WGS sequence"/>
</dbReference>
<dbReference type="Gene3D" id="3.40.50.300">
    <property type="entry name" value="P-loop containing nucleotide triphosphate hydrolases"/>
    <property type="match status" value="1"/>
</dbReference>
<evidence type="ECO:0000256" key="3">
    <source>
        <dbReference type="ARBA" id="ARBA00022741"/>
    </source>
</evidence>
<evidence type="ECO:0000259" key="5">
    <source>
        <dbReference type="PROSITE" id="PS50893"/>
    </source>
</evidence>
<dbReference type="Pfam" id="PF00005">
    <property type="entry name" value="ABC_tran"/>
    <property type="match status" value="1"/>
</dbReference>
<keyword evidence="7" id="KW-1185">Reference proteome</keyword>
<dbReference type="InterPro" id="IPR017871">
    <property type="entry name" value="ABC_transporter-like_CS"/>
</dbReference>
<dbReference type="CDD" id="cd03264">
    <property type="entry name" value="ABC_drug_resistance_like"/>
    <property type="match status" value="1"/>
</dbReference>
<dbReference type="PROSITE" id="PS50893">
    <property type="entry name" value="ABC_TRANSPORTER_2"/>
    <property type="match status" value="1"/>
</dbReference>
<dbReference type="SUPFAM" id="SSF52540">
    <property type="entry name" value="P-loop containing nucleoside triphosphate hydrolases"/>
    <property type="match status" value="1"/>
</dbReference>
<sequence>MLTLKIEGLQKNYRKFQALKNINLQMETGLFGLLGPNGAGKSTLMKILSTILPFQDGKVSIYGFDLEKEGDQVRQLLGYLPQHFHVPTQLTGREFLHYVASMKGVTTQQERNEQVEMLLEEVNLAQQANKKIKGYSGGMKRRLGIAQALIGNPRFIILDEPTAGLDPSERIRFRNLIEKLSKDRLIILSTHIISDIEFSCEQTAVMHHGEVLFQGSTEALAKKAINVVWEVSVPYSEFDQIEKEYVIISSRKERDNVVFRIISNASPYQGALPVQPTIEDGYMALINGVTTA</sequence>
<accession>A0ABQ4KJ58</accession>
<evidence type="ECO:0000313" key="7">
    <source>
        <dbReference type="Proteomes" id="UP000679950"/>
    </source>
</evidence>
<proteinExistence type="inferred from homology"/>
<evidence type="ECO:0000256" key="4">
    <source>
        <dbReference type="ARBA" id="ARBA00022840"/>
    </source>
</evidence>
<organism evidence="6 7">
    <name type="scientific">Lederbergia ruris</name>
    <dbReference type="NCBI Taxonomy" id="217495"/>
    <lineage>
        <taxon>Bacteria</taxon>
        <taxon>Bacillati</taxon>
        <taxon>Bacillota</taxon>
        <taxon>Bacilli</taxon>
        <taxon>Bacillales</taxon>
        <taxon>Bacillaceae</taxon>
        <taxon>Lederbergia</taxon>
    </lineage>
</organism>
<dbReference type="SMART" id="SM00382">
    <property type="entry name" value="AAA"/>
    <property type="match status" value="1"/>
</dbReference>
<feature type="domain" description="ABC transporter" evidence="5">
    <location>
        <begin position="4"/>
        <end position="233"/>
    </location>
</feature>
<dbReference type="PROSITE" id="PS00211">
    <property type="entry name" value="ABC_TRANSPORTER_1"/>
    <property type="match status" value="1"/>
</dbReference>
<name>A0ABQ4KJ58_9BACI</name>
<evidence type="ECO:0000256" key="1">
    <source>
        <dbReference type="ARBA" id="ARBA00005417"/>
    </source>
</evidence>
<dbReference type="PANTHER" id="PTHR43335">
    <property type="entry name" value="ABC TRANSPORTER, ATP-BINDING PROTEIN"/>
    <property type="match status" value="1"/>
</dbReference>
<comment type="caution">
    <text evidence="6">The sequence shown here is derived from an EMBL/GenBank/DDBJ whole genome shotgun (WGS) entry which is preliminary data.</text>
</comment>
<dbReference type="InterPro" id="IPR027417">
    <property type="entry name" value="P-loop_NTPase"/>
</dbReference>
<reference evidence="6 7" key="1">
    <citation type="submission" date="2021-03" db="EMBL/GenBank/DDBJ databases">
        <title>Antimicrobial resistance genes in bacteria isolated from Japanese honey, and their potential for conferring macrolide and lincosamide resistance in the American foulbrood pathogen Paenibacillus larvae.</title>
        <authorList>
            <person name="Okamoto M."/>
            <person name="Kumagai M."/>
            <person name="Kanamori H."/>
            <person name="Takamatsu D."/>
        </authorList>
    </citation>
    <scope>NUCLEOTIDE SEQUENCE [LARGE SCALE GENOMIC DNA]</scope>
    <source>
        <strain evidence="6 7">J8TS2</strain>
    </source>
</reference>